<dbReference type="GO" id="GO:0006396">
    <property type="term" value="P:RNA processing"/>
    <property type="evidence" value="ECO:0007669"/>
    <property type="project" value="InterPro"/>
</dbReference>
<dbReference type="Pfam" id="PF00588">
    <property type="entry name" value="SpoU_methylase"/>
    <property type="match status" value="1"/>
</dbReference>
<dbReference type="InterPro" id="IPR013123">
    <property type="entry name" value="SpoU_subst-bd"/>
</dbReference>
<keyword evidence="2 4" id="KW-0808">Transferase</keyword>
<dbReference type="AlphaFoldDB" id="A0A7H9ASA0"/>
<gene>
    <name evidence="4" type="primary">rlmB</name>
    <name evidence="4" type="ORF">HYG79_12200</name>
</gene>
<evidence type="ECO:0000313" key="5">
    <source>
        <dbReference type="Proteomes" id="UP000509302"/>
    </source>
</evidence>
<organism evidence="4 5">
    <name type="scientific">Costertonia aggregata</name>
    <dbReference type="NCBI Taxonomy" id="343403"/>
    <lineage>
        <taxon>Bacteria</taxon>
        <taxon>Pseudomonadati</taxon>
        <taxon>Bacteroidota</taxon>
        <taxon>Flavobacteriia</taxon>
        <taxon>Flavobacteriales</taxon>
        <taxon>Flavobacteriaceae</taxon>
        <taxon>Costertonia</taxon>
    </lineage>
</organism>
<evidence type="ECO:0000256" key="1">
    <source>
        <dbReference type="ARBA" id="ARBA00022603"/>
    </source>
</evidence>
<dbReference type="InterPro" id="IPR029064">
    <property type="entry name" value="Ribosomal_eL30-like_sf"/>
</dbReference>
<proteinExistence type="predicted"/>
<dbReference type="PANTHER" id="PTHR46429">
    <property type="entry name" value="23S RRNA (GUANOSINE-2'-O-)-METHYLTRANSFERASE RLMB"/>
    <property type="match status" value="1"/>
</dbReference>
<dbReference type="Proteomes" id="UP000509302">
    <property type="component" value="Chromosome"/>
</dbReference>
<dbReference type="Gene3D" id="3.30.1330.30">
    <property type="match status" value="1"/>
</dbReference>
<dbReference type="Gene3D" id="3.40.1280.10">
    <property type="match status" value="1"/>
</dbReference>
<dbReference type="SUPFAM" id="SSF75217">
    <property type="entry name" value="alpha/beta knot"/>
    <property type="match status" value="1"/>
</dbReference>
<dbReference type="GO" id="GO:0003723">
    <property type="term" value="F:RNA binding"/>
    <property type="evidence" value="ECO:0007669"/>
    <property type="project" value="InterPro"/>
</dbReference>
<evidence type="ECO:0000259" key="3">
    <source>
        <dbReference type="SMART" id="SM00967"/>
    </source>
</evidence>
<evidence type="ECO:0000313" key="4">
    <source>
        <dbReference type="EMBL" id="QLG46075.1"/>
    </source>
</evidence>
<dbReference type="NCBIfam" id="TIGR00186">
    <property type="entry name" value="rRNA_methyl_3"/>
    <property type="match status" value="1"/>
</dbReference>
<feature type="domain" description="RNA 2-O ribose methyltransferase substrate binding" evidence="3">
    <location>
        <begin position="6"/>
        <end position="80"/>
    </location>
</feature>
<protein>
    <submittedName>
        <fullName evidence="4">23S rRNA (Guanosine(2251)-2'-O)-methyltransferase RlmB</fullName>
    </submittedName>
</protein>
<dbReference type="InterPro" id="IPR004441">
    <property type="entry name" value="rRNA_MeTrfase_TrmH"/>
</dbReference>
<evidence type="ECO:0000256" key="2">
    <source>
        <dbReference type="ARBA" id="ARBA00022679"/>
    </source>
</evidence>
<reference evidence="4 5" key="1">
    <citation type="journal article" date="2006" name="Int. J. Syst. Evol. Microbiol.">
        <title>Costertonia aggregata gen. nov., sp. nov., a mesophilic marine bacterium of the family Flavobacteriaceae, isolated from a mature biofilm.</title>
        <authorList>
            <person name="Kwon K.K."/>
            <person name="Lee Y.K."/>
            <person name="Lee H.K."/>
        </authorList>
    </citation>
    <scope>NUCLEOTIDE SEQUENCE [LARGE SCALE GENOMIC DNA]</scope>
    <source>
        <strain evidence="4 5">KCCM 42265</strain>
    </source>
</reference>
<name>A0A7H9ASA0_9FLAO</name>
<dbReference type="GO" id="GO:0008173">
    <property type="term" value="F:RNA methyltransferase activity"/>
    <property type="evidence" value="ECO:0007669"/>
    <property type="project" value="InterPro"/>
</dbReference>
<dbReference type="GO" id="GO:0032259">
    <property type="term" value="P:methylation"/>
    <property type="evidence" value="ECO:0007669"/>
    <property type="project" value="UniProtKB-KW"/>
</dbReference>
<dbReference type="Pfam" id="PF08032">
    <property type="entry name" value="SpoU_sub_bind"/>
    <property type="match status" value="1"/>
</dbReference>
<dbReference type="InterPro" id="IPR029026">
    <property type="entry name" value="tRNA_m1G_MTases_N"/>
</dbReference>
<keyword evidence="1 4" id="KW-0489">Methyltransferase</keyword>
<accession>A0A7H9ASA0</accession>
<dbReference type="KEGG" id="cagg:HYG79_12200"/>
<dbReference type="PANTHER" id="PTHR46429:SF1">
    <property type="entry name" value="23S RRNA (GUANOSINE-2'-O-)-METHYLTRANSFERASE RLMB"/>
    <property type="match status" value="1"/>
</dbReference>
<dbReference type="SUPFAM" id="SSF55315">
    <property type="entry name" value="L30e-like"/>
    <property type="match status" value="1"/>
</dbReference>
<dbReference type="CDD" id="cd18103">
    <property type="entry name" value="SpoU-like_RlmB"/>
    <property type="match status" value="1"/>
</dbReference>
<dbReference type="EMBL" id="CP058595">
    <property type="protein sequence ID" value="QLG46075.1"/>
    <property type="molecule type" value="Genomic_DNA"/>
</dbReference>
<dbReference type="SMART" id="SM00967">
    <property type="entry name" value="SpoU_sub_bind"/>
    <property type="match status" value="1"/>
</dbReference>
<dbReference type="RefSeq" id="WP_179242361.1">
    <property type="nucleotide sequence ID" value="NZ_CP058595.1"/>
</dbReference>
<keyword evidence="5" id="KW-1185">Reference proteome</keyword>
<sequence>MQKTSQIYGIRAVIEAIYSNETIDKVFIQKGLKGELSKELDGIIRKNKISVSYVPIEKLNRLTKNNHQGVVANISPISYPAFEEIIEEITRTKESPIFLLLDQLSDVRNFGAVIRSAECTGVDAIIIQKKGAAPVTADTIKTSAGAAFKVPITKVDHLKDAVHYLQASGVKIIAATEKTQNMLYDIDFTGPCAIVMGSEDIGISPSILKTADHTAKLPLLGEIESLNVSVACGVFLYEVVRQRLRN</sequence>
<dbReference type="InterPro" id="IPR029028">
    <property type="entry name" value="Alpha/beta_knot_MTases"/>
</dbReference>
<dbReference type="InterPro" id="IPR001537">
    <property type="entry name" value="SpoU_MeTrfase"/>
</dbReference>
<dbReference type="GO" id="GO:0005829">
    <property type="term" value="C:cytosol"/>
    <property type="evidence" value="ECO:0007669"/>
    <property type="project" value="TreeGrafter"/>
</dbReference>